<dbReference type="Pfam" id="PF03595">
    <property type="entry name" value="SLAC1"/>
    <property type="match status" value="1"/>
</dbReference>
<feature type="transmembrane region" description="Helical" evidence="8">
    <location>
        <begin position="306"/>
        <end position="325"/>
    </location>
</feature>
<dbReference type="GO" id="GO:0000319">
    <property type="term" value="F:sulfite transmembrane transporter activity"/>
    <property type="evidence" value="ECO:0007669"/>
    <property type="project" value="TreeGrafter"/>
</dbReference>
<keyword evidence="10" id="KW-1185">Reference proteome</keyword>
<evidence type="ECO:0000256" key="1">
    <source>
        <dbReference type="ARBA" id="ARBA00004651"/>
    </source>
</evidence>
<dbReference type="InterPro" id="IPR051629">
    <property type="entry name" value="Sulfite_efflux_TDT"/>
</dbReference>
<gene>
    <name evidence="9" type="ORF">D7V21_09870</name>
</gene>
<comment type="similarity">
    <text evidence="2">Belongs to the tellurite-resistance/dicarboxylate transporter (TDT) family.</text>
</comment>
<feature type="transmembrane region" description="Helical" evidence="8">
    <location>
        <begin position="331"/>
        <end position="352"/>
    </location>
</feature>
<protein>
    <submittedName>
        <fullName evidence="9">C4-dicarboxylate ABC transporter</fullName>
    </submittedName>
</protein>
<dbReference type="InterPro" id="IPR004695">
    <property type="entry name" value="SLAC1/Mae1/Ssu1/TehA"/>
</dbReference>
<evidence type="ECO:0000313" key="9">
    <source>
        <dbReference type="EMBL" id="RKG33124.1"/>
    </source>
</evidence>
<dbReference type="EMBL" id="RAXU01000011">
    <property type="protein sequence ID" value="RKG33124.1"/>
    <property type="molecule type" value="Genomic_DNA"/>
</dbReference>
<feature type="transmembrane region" description="Helical" evidence="8">
    <location>
        <begin position="225"/>
        <end position="250"/>
    </location>
</feature>
<dbReference type="PANTHER" id="PTHR31686:SF1">
    <property type="entry name" value="SULFITE EFFLUX PUMP SSU1"/>
    <property type="match status" value="1"/>
</dbReference>
<evidence type="ECO:0000256" key="7">
    <source>
        <dbReference type="ARBA" id="ARBA00023136"/>
    </source>
</evidence>
<keyword evidence="5 8" id="KW-0812">Transmembrane</keyword>
<evidence type="ECO:0000256" key="5">
    <source>
        <dbReference type="ARBA" id="ARBA00022692"/>
    </source>
</evidence>
<evidence type="ECO:0000256" key="6">
    <source>
        <dbReference type="ARBA" id="ARBA00022989"/>
    </source>
</evidence>
<dbReference type="RefSeq" id="WP_120370337.1">
    <property type="nucleotide sequence ID" value="NZ_RAXU01000011.1"/>
</dbReference>
<keyword evidence="4" id="KW-1003">Cell membrane</keyword>
<feature type="transmembrane region" description="Helical" evidence="8">
    <location>
        <begin position="90"/>
        <end position="111"/>
    </location>
</feature>
<dbReference type="AlphaFoldDB" id="A0A3A8ESY6"/>
<name>A0A3A8ESY6_9GAMM</name>
<feature type="transmembrane region" description="Helical" evidence="8">
    <location>
        <begin position="189"/>
        <end position="213"/>
    </location>
</feature>
<feature type="transmembrane region" description="Helical" evidence="8">
    <location>
        <begin position="270"/>
        <end position="294"/>
    </location>
</feature>
<evidence type="ECO:0000256" key="4">
    <source>
        <dbReference type="ARBA" id="ARBA00022475"/>
    </source>
</evidence>
<evidence type="ECO:0000256" key="2">
    <source>
        <dbReference type="ARBA" id="ARBA00008566"/>
    </source>
</evidence>
<evidence type="ECO:0000256" key="3">
    <source>
        <dbReference type="ARBA" id="ARBA00022448"/>
    </source>
</evidence>
<dbReference type="PANTHER" id="PTHR31686">
    <property type="match status" value="1"/>
</dbReference>
<dbReference type="InterPro" id="IPR038665">
    <property type="entry name" value="Voltage-dep_anion_channel_sf"/>
</dbReference>
<keyword evidence="3" id="KW-0813">Transport</keyword>
<feature type="transmembrane region" description="Helical" evidence="8">
    <location>
        <begin position="157"/>
        <end position="177"/>
    </location>
</feature>
<feature type="transmembrane region" description="Helical" evidence="8">
    <location>
        <begin position="21"/>
        <end position="39"/>
    </location>
</feature>
<proteinExistence type="inferred from homology"/>
<feature type="transmembrane region" description="Helical" evidence="8">
    <location>
        <begin position="117"/>
        <end position="145"/>
    </location>
</feature>
<comment type="subcellular location">
    <subcellularLocation>
        <location evidence="1">Cell membrane</location>
        <topology evidence="1">Multi-pass membrane protein</topology>
    </subcellularLocation>
</comment>
<dbReference type="Gene3D" id="1.50.10.150">
    <property type="entry name" value="Voltage-dependent anion channel"/>
    <property type="match status" value="1"/>
</dbReference>
<evidence type="ECO:0000256" key="8">
    <source>
        <dbReference type="SAM" id="Phobius"/>
    </source>
</evidence>
<organism evidence="9 10">
    <name type="scientific">Acinetobacter guerrae</name>
    <dbReference type="NCBI Taxonomy" id="1843371"/>
    <lineage>
        <taxon>Bacteria</taxon>
        <taxon>Pseudomonadati</taxon>
        <taxon>Pseudomonadota</taxon>
        <taxon>Gammaproteobacteria</taxon>
        <taxon>Moraxellales</taxon>
        <taxon>Moraxellaceae</taxon>
        <taxon>Acinetobacter</taxon>
    </lineage>
</organism>
<comment type="caution">
    <text evidence="9">The sequence shown here is derived from an EMBL/GenBank/DDBJ whole genome shotgun (WGS) entry which is preliminary data.</text>
</comment>
<keyword evidence="6 8" id="KW-1133">Transmembrane helix</keyword>
<keyword evidence="7 8" id="KW-0472">Membrane</keyword>
<dbReference type="Proteomes" id="UP000269001">
    <property type="component" value="Unassembled WGS sequence"/>
</dbReference>
<accession>A0A3A8ESY6</accession>
<reference evidence="9 10" key="1">
    <citation type="submission" date="2018-09" db="EMBL/GenBank/DDBJ databases">
        <title>The draft genome of Acinetobacter spp. strains.</title>
        <authorList>
            <person name="Qin J."/>
            <person name="Feng Y."/>
            <person name="Zong Z."/>
        </authorList>
    </citation>
    <scope>NUCLEOTIDE SEQUENCE [LARGE SCALE GENOMIC DNA]</scope>
    <source>
        <strain evidence="9 10">WCHAc060096</strain>
    </source>
</reference>
<dbReference type="CDD" id="cd09318">
    <property type="entry name" value="TDT_SSU1"/>
    <property type="match status" value="1"/>
</dbReference>
<evidence type="ECO:0000313" key="10">
    <source>
        <dbReference type="Proteomes" id="UP000269001"/>
    </source>
</evidence>
<feature type="transmembrane region" description="Helical" evidence="8">
    <location>
        <begin position="45"/>
        <end position="69"/>
    </location>
</feature>
<dbReference type="GO" id="GO:0005886">
    <property type="term" value="C:plasma membrane"/>
    <property type="evidence" value="ECO:0007669"/>
    <property type="project" value="UniProtKB-SubCell"/>
</dbReference>
<sequence length="379" mass="42592">MNTPFYQLRFKQKMIREFTPNWFAVVMGTGVVALIMAHSPVVSDLFYRLGFMLWGINTLLFCVFSVLYLARWFFYPKEAKQIFSHSSMSLFLGTIPMALATILNGFLVYGINSWGEFAVLIAVKLWYVDVLLAVLIGWIVPFCMFSRQQHALPTMTAMWLLPIVAAEVAASSGGLILNVAPHLPNAVAILWSSYVLWGMSVLPAFLVLAILVLRLALHQIPEKELAISSWLSIGPIGTGALAMLLLGQAAPQVLQQHNLYMLGPFLQHSGLLIALVFMGVGIWWLGLAIFATLYHFKQGIPFNLGWWGLTFPLGVFILAMQQLAIQLQWSVLTFVVHTLMVLLFTLWVLVTLKTIRGAYTGQLFFSPCLQIWKQQQENH</sequence>